<keyword evidence="2" id="KW-0808">Transferase</keyword>
<dbReference type="CDD" id="cd05825">
    <property type="entry name" value="LbH_wcaF_like"/>
    <property type="match status" value="1"/>
</dbReference>
<comment type="caution">
    <text evidence="6">The sequence shown here is derived from an EMBL/GenBank/DDBJ whole genome shotgun (WGS) entry which is preliminary data.</text>
</comment>
<dbReference type="InterPro" id="IPR001451">
    <property type="entry name" value="Hexapep"/>
</dbReference>
<dbReference type="InterPro" id="IPR018357">
    <property type="entry name" value="Hexapep_transf_CS"/>
</dbReference>
<evidence type="ECO:0000256" key="1">
    <source>
        <dbReference type="ARBA" id="ARBA00007274"/>
    </source>
</evidence>
<name>A0ABW3WP97_9FLAO</name>
<evidence type="ECO:0000256" key="4">
    <source>
        <dbReference type="ARBA" id="ARBA00023315"/>
    </source>
</evidence>
<evidence type="ECO:0000313" key="7">
    <source>
        <dbReference type="Proteomes" id="UP001597241"/>
    </source>
</evidence>
<keyword evidence="5" id="KW-0472">Membrane</keyword>
<dbReference type="Proteomes" id="UP001597241">
    <property type="component" value="Unassembled WGS sequence"/>
</dbReference>
<feature type="transmembrane region" description="Helical" evidence="5">
    <location>
        <begin position="23"/>
        <end position="41"/>
    </location>
</feature>
<dbReference type="Gene3D" id="2.160.10.10">
    <property type="entry name" value="Hexapeptide repeat proteins"/>
    <property type="match status" value="1"/>
</dbReference>
<keyword evidence="7" id="KW-1185">Reference proteome</keyword>
<comment type="similarity">
    <text evidence="1">Belongs to the transferase hexapeptide repeat family.</text>
</comment>
<dbReference type="InterPro" id="IPR051159">
    <property type="entry name" value="Hexapeptide_acetyltransf"/>
</dbReference>
<dbReference type="InterPro" id="IPR011004">
    <property type="entry name" value="Trimer_LpxA-like_sf"/>
</dbReference>
<keyword evidence="5" id="KW-1133">Transmembrane helix</keyword>
<dbReference type="PANTHER" id="PTHR23416:SF23">
    <property type="entry name" value="ACETYLTRANSFERASE C18B11.09C-RELATED"/>
    <property type="match status" value="1"/>
</dbReference>
<protein>
    <submittedName>
        <fullName evidence="6">Colanic acid biosynthesis acetyltransferase</fullName>
    </submittedName>
</protein>
<accession>A0ABW3WP97</accession>
<proteinExistence type="inferred from homology"/>
<dbReference type="Pfam" id="PF00132">
    <property type="entry name" value="Hexapep"/>
    <property type="match status" value="1"/>
</dbReference>
<evidence type="ECO:0000256" key="2">
    <source>
        <dbReference type="ARBA" id="ARBA00022679"/>
    </source>
</evidence>
<organism evidence="6 7">
    <name type="scientific">Lutibacter holmesii</name>
    <dbReference type="NCBI Taxonomy" id="1137985"/>
    <lineage>
        <taxon>Bacteria</taxon>
        <taxon>Pseudomonadati</taxon>
        <taxon>Bacteroidota</taxon>
        <taxon>Flavobacteriia</taxon>
        <taxon>Flavobacteriales</taxon>
        <taxon>Flavobacteriaceae</taxon>
        <taxon>Lutibacter</taxon>
    </lineage>
</organism>
<dbReference type="PANTHER" id="PTHR23416">
    <property type="entry name" value="SIALIC ACID SYNTHASE-RELATED"/>
    <property type="match status" value="1"/>
</dbReference>
<gene>
    <name evidence="6" type="ORF">ACFQ5N_10290</name>
</gene>
<evidence type="ECO:0000256" key="5">
    <source>
        <dbReference type="SAM" id="Phobius"/>
    </source>
</evidence>
<sequence>MENKIDLSNYSHSFSFKNKIGRLLWNCTYWFLFRPYGLFIFNSWRNFVLKMFGAKVGKGTIIHASVKIWAPWNLVVGEYTCLGQNVDCYNQGEIIIGDNTTISQKSYLCASTHDITDPKNNLILKPIHINNQVWVAANSFIGPGVTIGEGAVVGATSSVFKNVKDWTVVGGNPSVFLKERIING</sequence>
<dbReference type="EMBL" id="JBHTMV010000004">
    <property type="protein sequence ID" value="MFD1294224.1"/>
    <property type="molecule type" value="Genomic_DNA"/>
</dbReference>
<dbReference type="PROSITE" id="PS00101">
    <property type="entry name" value="HEXAPEP_TRANSFERASES"/>
    <property type="match status" value="1"/>
</dbReference>
<dbReference type="SUPFAM" id="SSF51161">
    <property type="entry name" value="Trimeric LpxA-like enzymes"/>
    <property type="match status" value="1"/>
</dbReference>
<dbReference type="RefSeq" id="WP_386809415.1">
    <property type="nucleotide sequence ID" value="NZ_JBHTMV010000004.1"/>
</dbReference>
<keyword evidence="4" id="KW-0012">Acyltransferase</keyword>
<keyword evidence="5" id="KW-0812">Transmembrane</keyword>
<evidence type="ECO:0000313" key="6">
    <source>
        <dbReference type="EMBL" id="MFD1294224.1"/>
    </source>
</evidence>
<evidence type="ECO:0000256" key="3">
    <source>
        <dbReference type="ARBA" id="ARBA00022737"/>
    </source>
</evidence>
<reference evidence="7" key="1">
    <citation type="journal article" date="2019" name="Int. J. Syst. Evol. Microbiol.">
        <title>The Global Catalogue of Microorganisms (GCM) 10K type strain sequencing project: providing services to taxonomists for standard genome sequencing and annotation.</title>
        <authorList>
            <consortium name="The Broad Institute Genomics Platform"/>
            <consortium name="The Broad Institute Genome Sequencing Center for Infectious Disease"/>
            <person name="Wu L."/>
            <person name="Ma J."/>
        </authorList>
    </citation>
    <scope>NUCLEOTIDE SEQUENCE [LARGE SCALE GENOMIC DNA]</scope>
    <source>
        <strain evidence="7">CCUG 62221</strain>
    </source>
</reference>
<keyword evidence="3" id="KW-0677">Repeat</keyword>